<accession>A0A9Q2NZK5</accession>
<dbReference type="RefSeq" id="WP_203298588.1">
    <property type="nucleotide sequence ID" value="NZ_JAFBXH010000010.1"/>
</dbReference>
<dbReference type="EMBL" id="JAFBXE010000010">
    <property type="protein sequence ID" value="MBM2413630.1"/>
    <property type="molecule type" value="Genomic_DNA"/>
</dbReference>
<dbReference type="EMBL" id="JAFBXF010000010">
    <property type="protein sequence ID" value="MBM2418299.1"/>
    <property type="molecule type" value="Genomic_DNA"/>
</dbReference>
<protein>
    <submittedName>
        <fullName evidence="1">Uncharacterized protein</fullName>
    </submittedName>
</protein>
<evidence type="ECO:0000313" key="2">
    <source>
        <dbReference type="EMBL" id="MBM2418299.1"/>
    </source>
</evidence>
<evidence type="ECO:0000313" key="3">
    <source>
        <dbReference type="Proteomes" id="UP000755667"/>
    </source>
</evidence>
<evidence type="ECO:0000313" key="1">
    <source>
        <dbReference type="EMBL" id="MBM2413630.1"/>
    </source>
</evidence>
<reference evidence="1 4" key="1">
    <citation type="submission" date="2021-01" db="EMBL/GenBank/DDBJ databases">
        <title>Diatom-associated Roseobacters Show Island Model of Population Structure.</title>
        <authorList>
            <person name="Qu L."/>
            <person name="Feng X."/>
            <person name="Chen Y."/>
            <person name="Li L."/>
            <person name="Wang X."/>
            <person name="Hu Z."/>
            <person name="Wang H."/>
            <person name="Luo H."/>
        </authorList>
    </citation>
    <scope>NUCLEOTIDE SEQUENCE</scope>
    <source>
        <strain evidence="2 4">CC28-63</strain>
        <strain evidence="1">CC28-69</strain>
    </source>
</reference>
<organism evidence="1 3">
    <name type="scientific">Marivita cryptomonadis</name>
    <dbReference type="NCBI Taxonomy" id="505252"/>
    <lineage>
        <taxon>Bacteria</taxon>
        <taxon>Pseudomonadati</taxon>
        <taxon>Pseudomonadota</taxon>
        <taxon>Alphaproteobacteria</taxon>
        <taxon>Rhodobacterales</taxon>
        <taxon>Roseobacteraceae</taxon>
        <taxon>Marivita</taxon>
    </lineage>
</organism>
<dbReference type="Proteomes" id="UP000809440">
    <property type="component" value="Unassembled WGS sequence"/>
</dbReference>
<dbReference type="Proteomes" id="UP000755667">
    <property type="component" value="Unassembled WGS sequence"/>
</dbReference>
<evidence type="ECO:0000313" key="4">
    <source>
        <dbReference type="Proteomes" id="UP000809440"/>
    </source>
</evidence>
<name>A0A9Q2NZK5_9RHOB</name>
<dbReference type="AlphaFoldDB" id="A0A9Q2NZK5"/>
<keyword evidence="4" id="KW-1185">Reference proteome</keyword>
<proteinExistence type="predicted"/>
<comment type="caution">
    <text evidence="1">The sequence shown here is derived from an EMBL/GenBank/DDBJ whole genome shotgun (WGS) entry which is preliminary data.</text>
</comment>
<sequence>MTMLRLYDQTTFSDRDAGTYGDCCRACVATLLQIDPHTLPHPIGPDGQWHMPFHKALRDIGWSIRSIDYDPQMAPDCTIRDQNWGGFQVPRLVMAAGPSWRGKWLHAVIWDRLADCMVHDPHPSRAGLVSIEAFDYLGPYPCPDSAIAEGKGA</sequence>
<gene>
    <name evidence="1" type="ORF">JQX41_15040</name>
    <name evidence="2" type="ORF">JQX48_15050</name>
</gene>